<dbReference type="Proteomes" id="UP000382040">
    <property type="component" value="Unassembled WGS sequence"/>
</dbReference>
<dbReference type="InterPro" id="IPR050707">
    <property type="entry name" value="HTH_MetabolicPath_Reg"/>
</dbReference>
<reference evidence="7 8" key="1">
    <citation type="submission" date="2019-08" db="EMBL/GenBank/DDBJ databases">
        <authorList>
            <person name="Peeters C."/>
        </authorList>
    </citation>
    <scope>NUCLEOTIDE SEQUENCE [LARGE SCALE GENOMIC DNA]</scope>
    <source>
        <strain evidence="7 8">LMG 20603</strain>
    </source>
</reference>
<name>A0A5E5BM57_9BURK</name>
<dbReference type="InterPro" id="IPR029016">
    <property type="entry name" value="GAF-like_dom_sf"/>
</dbReference>
<dbReference type="Pfam" id="PF09339">
    <property type="entry name" value="HTH_IclR"/>
    <property type="match status" value="1"/>
</dbReference>
<evidence type="ECO:0000256" key="4">
    <source>
        <dbReference type="SAM" id="MobiDB-lite"/>
    </source>
</evidence>
<dbReference type="SMART" id="SM00346">
    <property type="entry name" value="HTH_ICLR"/>
    <property type="match status" value="1"/>
</dbReference>
<evidence type="ECO:0000256" key="2">
    <source>
        <dbReference type="ARBA" id="ARBA00023125"/>
    </source>
</evidence>
<evidence type="ECO:0000256" key="3">
    <source>
        <dbReference type="ARBA" id="ARBA00023163"/>
    </source>
</evidence>
<evidence type="ECO:0000259" key="5">
    <source>
        <dbReference type="PROSITE" id="PS51077"/>
    </source>
</evidence>
<dbReference type="PANTHER" id="PTHR30136">
    <property type="entry name" value="HELIX-TURN-HELIX TRANSCRIPTIONAL REGULATOR, ICLR FAMILY"/>
    <property type="match status" value="1"/>
</dbReference>
<gene>
    <name evidence="7" type="ORF">PBR20603_00131</name>
</gene>
<dbReference type="EMBL" id="CABPST010000001">
    <property type="protein sequence ID" value="VVE86212.1"/>
    <property type="molecule type" value="Genomic_DNA"/>
</dbReference>
<feature type="region of interest" description="Disordered" evidence="4">
    <location>
        <begin position="1"/>
        <end position="41"/>
    </location>
</feature>
<evidence type="ECO:0000259" key="6">
    <source>
        <dbReference type="PROSITE" id="PS51078"/>
    </source>
</evidence>
<dbReference type="AlphaFoldDB" id="A0A5E5BM57"/>
<sequence>MRAPTCLESRPFSLGEPDSHDRMNRIPMDGTAAASGQPGRASRGVQSVDVAARVLQALAQARRPLGPGDLAALAGLPPAQAHPYLVSLIRLGLLKRDPMSGDYAPGPMTLRLALLHLENDPAYRAAVPRVIALARETGFCVAICTSAPQGPLVVHFERAAFPLHVNLHVGSVMSLTTTSTGRAFCAFTPQAQWPQAWHEQMPPTSDERERFNASLDETRAHGMSRSVNMPSPSVSSLCAPVFDASGRLRLALTAIGPTAALDVAWNGAAASALCATASAIARQVDADRDGAEVSA</sequence>
<evidence type="ECO:0000313" key="7">
    <source>
        <dbReference type="EMBL" id="VVE86212.1"/>
    </source>
</evidence>
<evidence type="ECO:0000313" key="8">
    <source>
        <dbReference type="Proteomes" id="UP000382040"/>
    </source>
</evidence>
<proteinExistence type="predicted"/>
<keyword evidence="3" id="KW-0804">Transcription</keyword>
<dbReference type="InterPro" id="IPR014757">
    <property type="entry name" value="Tscrpt_reg_IclR_C"/>
</dbReference>
<feature type="domain" description="HTH iclR-type" evidence="5">
    <location>
        <begin position="45"/>
        <end position="107"/>
    </location>
</feature>
<dbReference type="GO" id="GO:0003677">
    <property type="term" value="F:DNA binding"/>
    <property type="evidence" value="ECO:0007669"/>
    <property type="project" value="UniProtKB-KW"/>
</dbReference>
<dbReference type="InterPro" id="IPR036388">
    <property type="entry name" value="WH-like_DNA-bd_sf"/>
</dbReference>
<dbReference type="GO" id="GO:0045892">
    <property type="term" value="P:negative regulation of DNA-templated transcription"/>
    <property type="evidence" value="ECO:0007669"/>
    <property type="project" value="TreeGrafter"/>
</dbReference>
<dbReference type="Pfam" id="PF01614">
    <property type="entry name" value="IclR_C"/>
    <property type="match status" value="1"/>
</dbReference>
<protein>
    <submittedName>
        <fullName evidence="7">IclR family transcriptional regulator</fullName>
    </submittedName>
</protein>
<dbReference type="GO" id="GO:0003700">
    <property type="term" value="F:DNA-binding transcription factor activity"/>
    <property type="evidence" value="ECO:0007669"/>
    <property type="project" value="TreeGrafter"/>
</dbReference>
<dbReference type="InterPro" id="IPR036390">
    <property type="entry name" value="WH_DNA-bd_sf"/>
</dbReference>
<dbReference type="PROSITE" id="PS51077">
    <property type="entry name" value="HTH_ICLR"/>
    <property type="match status" value="1"/>
</dbReference>
<evidence type="ECO:0000256" key="1">
    <source>
        <dbReference type="ARBA" id="ARBA00023015"/>
    </source>
</evidence>
<keyword evidence="8" id="KW-1185">Reference proteome</keyword>
<dbReference type="PROSITE" id="PS51078">
    <property type="entry name" value="ICLR_ED"/>
    <property type="match status" value="1"/>
</dbReference>
<dbReference type="PANTHER" id="PTHR30136:SF8">
    <property type="entry name" value="TRANSCRIPTIONAL REGULATORY PROTEIN"/>
    <property type="match status" value="1"/>
</dbReference>
<dbReference type="Gene3D" id="3.30.450.40">
    <property type="match status" value="1"/>
</dbReference>
<dbReference type="InterPro" id="IPR005471">
    <property type="entry name" value="Tscrpt_reg_IclR_N"/>
</dbReference>
<dbReference type="SUPFAM" id="SSF55781">
    <property type="entry name" value="GAF domain-like"/>
    <property type="match status" value="1"/>
</dbReference>
<accession>A0A5E5BM57</accession>
<organism evidence="7 8">
    <name type="scientific">Pandoraea bronchicola</name>
    <dbReference type="NCBI Taxonomy" id="2508287"/>
    <lineage>
        <taxon>Bacteria</taxon>
        <taxon>Pseudomonadati</taxon>
        <taxon>Pseudomonadota</taxon>
        <taxon>Betaproteobacteria</taxon>
        <taxon>Burkholderiales</taxon>
        <taxon>Burkholderiaceae</taxon>
        <taxon>Pandoraea</taxon>
    </lineage>
</organism>
<feature type="domain" description="IclR-ED" evidence="6">
    <location>
        <begin position="108"/>
        <end position="286"/>
    </location>
</feature>
<keyword evidence="2" id="KW-0238">DNA-binding</keyword>
<dbReference type="SUPFAM" id="SSF46785">
    <property type="entry name" value="Winged helix' DNA-binding domain"/>
    <property type="match status" value="1"/>
</dbReference>
<keyword evidence="1" id="KW-0805">Transcription regulation</keyword>
<dbReference type="Gene3D" id="1.10.10.10">
    <property type="entry name" value="Winged helix-like DNA-binding domain superfamily/Winged helix DNA-binding domain"/>
    <property type="match status" value="1"/>
</dbReference>